<evidence type="ECO:0000313" key="2">
    <source>
        <dbReference type="EMBL" id="MBP2472904.1"/>
    </source>
</evidence>
<dbReference type="RefSeq" id="WP_086787576.1">
    <property type="nucleotide sequence ID" value="NZ_JAGIOO010000001.1"/>
</dbReference>
<protein>
    <submittedName>
        <fullName evidence="2">4-oxalomesaconate hydratase</fullName>
        <ecNumber evidence="2">4.2.1.83</ecNumber>
    </submittedName>
</protein>
<reference evidence="2 3" key="1">
    <citation type="submission" date="2021-03" db="EMBL/GenBank/DDBJ databases">
        <title>Sequencing the genomes of 1000 actinobacteria strains.</title>
        <authorList>
            <person name="Klenk H.-P."/>
        </authorList>
    </citation>
    <scope>NUCLEOTIDE SEQUENCE [LARGE SCALE GENOMIC DNA]</scope>
    <source>
        <strain evidence="2 3">DSM 44580</strain>
    </source>
</reference>
<dbReference type="EMBL" id="JAGIOO010000001">
    <property type="protein sequence ID" value="MBP2472904.1"/>
    <property type="molecule type" value="Genomic_DNA"/>
</dbReference>
<dbReference type="PANTHER" id="PTHR12993:SF29">
    <property type="entry name" value="BLR3841 PROTEIN"/>
    <property type="match status" value="1"/>
</dbReference>
<sequence>MTSAPSGPLLVVSAHAGDFVWRASGAIALAAARGDRVKVVCLSYGERGESARAWREGKSLTEIKAMRRAEAENAAAELGAEIEFLDAGDYPLPESPALVDHLVRVYREVNPAVVLTHPLHDPYNGDHPAAARMALQARVLAQAVGYDAPGDPLGAPPVFFFEPHQPEQCDFKPDVLLDITEVFERKRKAMECLPAQQHMWDYYTDLARRRGVQLKRNAGPNLGLAHHTMGEAYMRLYPQVTGVLA</sequence>
<keyword evidence="2" id="KW-0456">Lyase</keyword>
<dbReference type="EC" id="4.2.1.83" evidence="2"/>
<dbReference type="Gene3D" id="3.40.50.10320">
    <property type="entry name" value="LmbE-like"/>
    <property type="match status" value="1"/>
</dbReference>
<dbReference type="InterPro" id="IPR003737">
    <property type="entry name" value="GlcNAc_PI_deacetylase-related"/>
</dbReference>
<organism evidence="2 3">
    <name type="scientific">Crossiella equi</name>
    <dbReference type="NCBI Taxonomy" id="130796"/>
    <lineage>
        <taxon>Bacteria</taxon>
        <taxon>Bacillati</taxon>
        <taxon>Actinomycetota</taxon>
        <taxon>Actinomycetes</taxon>
        <taxon>Pseudonocardiales</taxon>
        <taxon>Pseudonocardiaceae</taxon>
        <taxon>Crossiella</taxon>
    </lineage>
</organism>
<keyword evidence="1" id="KW-0862">Zinc</keyword>
<keyword evidence="3" id="KW-1185">Reference proteome</keyword>
<name>A0ABS5A8H7_9PSEU</name>
<dbReference type="InterPro" id="IPR024078">
    <property type="entry name" value="LmbE-like_dom_sf"/>
</dbReference>
<dbReference type="GO" id="GO:0047584">
    <property type="term" value="F:4-oxalmesaconate hydratase activity"/>
    <property type="evidence" value="ECO:0007669"/>
    <property type="project" value="UniProtKB-EC"/>
</dbReference>
<evidence type="ECO:0000256" key="1">
    <source>
        <dbReference type="ARBA" id="ARBA00022833"/>
    </source>
</evidence>
<dbReference type="Proteomes" id="UP001519363">
    <property type="component" value="Unassembled WGS sequence"/>
</dbReference>
<accession>A0ABS5A8H7</accession>
<gene>
    <name evidence="2" type="ORF">JOF53_001776</name>
</gene>
<comment type="caution">
    <text evidence="2">The sequence shown here is derived from an EMBL/GenBank/DDBJ whole genome shotgun (WGS) entry which is preliminary data.</text>
</comment>
<dbReference type="SUPFAM" id="SSF102588">
    <property type="entry name" value="LmbE-like"/>
    <property type="match status" value="1"/>
</dbReference>
<dbReference type="PANTHER" id="PTHR12993">
    <property type="entry name" value="N-ACETYLGLUCOSAMINYL-PHOSPHATIDYLINOSITOL DE-N-ACETYLASE-RELATED"/>
    <property type="match status" value="1"/>
</dbReference>
<proteinExistence type="predicted"/>
<dbReference type="Pfam" id="PF02585">
    <property type="entry name" value="PIG-L"/>
    <property type="match status" value="1"/>
</dbReference>
<evidence type="ECO:0000313" key="3">
    <source>
        <dbReference type="Proteomes" id="UP001519363"/>
    </source>
</evidence>